<dbReference type="EMBL" id="ML996263">
    <property type="protein sequence ID" value="KAF2728903.1"/>
    <property type="molecule type" value="Genomic_DNA"/>
</dbReference>
<comment type="caution">
    <text evidence="9">The sequence shown here is derived from an EMBL/GenBank/DDBJ whole genome shotgun (WGS) entry which is preliminary data.</text>
</comment>
<dbReference type="AlphaFoldDB" id="A0A9P4QP23"/>
<comment type="similarity">
    <text evidence="5">Belongs to the SAT4 family.</text>
</comment>
<dbReference type="GO" id="GO:0016020">
    <property type="term" value="C:membrane"/>
    <property type="evidence" value="ECO:0007669"/>
    <property type="project" value="UniProtKB-SubCell"/>
</dbReference>
<protein>
    <recommendedName>
        <fullName evidence="8">Rhodopsin domain-containing protein</fullName>
    </recommendedName>
</protein>
<gene>
    <name evidence="9" type="ORF">EJ04DRAFT_569133</name>
</gene>
<feature type="region of interest" description="Disordered" evidence="6">
    <location>
        <begin position="346"/>
        <end position="398"/>
    </location>
</feature>
<comment type="subcellular location">
    <subcellularLocation>
        <location evidence="1">Membrane</location>
        <topology evidence="1">Multi-pass membrane protein</topology>
    </subcellularLocation>
</comment>
<evidence type="ECO:0000256" key="1">
    <source>
        <dbReference type="ARBA" id="ARBA00004141"/>
    </source>
</evidence>
<name>A0A9P4QP23_9PLEO</name>
<dbReference type="OrthoDB" id="3741040at2759"/>
<feature type="compositionally biased region" description="Low complexity" evidence="6">
    <location>
        <begin position="383"/>
        <end position="398"/>
    </location>
</feature>
<dbReference type="Pfam" id="PF20684">
    <property type="entry name" value="Fung_rhodopsin"/>
    <property type="match status" value="1"/>
</dbReference>
<accession>A0A9P4QP23</accession>
<sequence length="398" mass="44812">MAPQMPPLPPGTDVWNTPAVPQAPPSYVQNLEHPATNKNIGTVTLSIFIAIATIFVCMRVYVRFRVINHEPWWDDLVLVLALPPQIAYTGITIWMLENGLGGRHIWDTSLGIIMFKLPYWTTVVAGLPQIITLLVKNALLLLFLRIFKPNRLVRYGILFGIVVVTIMYTAWMFIFIFQTAFEDQVGQRLSYAQASFNIVTDVYIFILPITGVARLHMSPKRKIGVVSIFSCGVAAIVMSCLNLYWKQQYNGKDPDSTWSATIRMTISVLEIDVGIMCACMPLFATFLPKRARLVSWGTYIRSMRTRLLRTNNASQGSKGTGADSQYGKVSDSNIVQKNGSYVELDERKSNASSAKTGTRREWFDGTASLMQDTNVDRESKDVMQLAQQMAARQQQQRH</sequence>
<dbReference type="InterPro" id="IPR049326">
    <property type="entry name" value="Rhodopsin_dom_fungi"/>
</dbReference>
<evidence type="ECO:0000256" key="3">
    <source>
        <dbReference type="ARBA" id="ARBA00022989"/>
    </source>
</evidence>
<feature type="transmembrane region" description="Helical" evidence="7">
    <location>
        <begin position="223"/>
        <end position="245"/>
    </location>
</feature>
<evidence type="ECO:0000256" key="6">
    <source>
        <dbReference type="SAM" id="MobiDB-lite"/>
    </source>
</evidence>
<keyword evidence="10" id="KW-1185">Reference proteome</keyword>
<keyword evidence="3 7" id="KW-1133">Transmembrane helix</keyword>
<dbReference type="InterPro" id="IPR052337">
    <property type="entry name" value="SAT4-like"/>
</dbReference>
<dbReference type="PANTHER" id="PTHR33048:SF158">
    <property type="entry name" value="MEMBRANE PROTEIN PTH11-LIKE, PUTATIVE-RELATED"/>
    <property type="match status" value="1"/>
</dbReference>
<feature type="transmembrane region" description="Helical" evidence="7">
    <location>
        <begin position="117"/>
        <end position="143"/>
    </location>
</feature>
<feature type="domain" description="Rhodopsin" evidence="8">
    <location>
        <begin position="58"/>
        <end position="287"/>
    </location>
</feature>
<dbReference type="Proteomes" id="UP000799444">
    <property type="component" value="Unassembled WGS sequence"/>
</dbReference>
<feature type="transmembrane region" description="Helical" evidence="7">
    <location>
        <begin position="189"/>
        <end position="211"/>
    </location>
</feature>
<organism evidence="9 10">
    <name type="scientific">Polyplosphaeria fusca</name>
    <dbReference type="NCBI Taxonomy" id="682080"/>
    <lineage>
        <taxon>Eukaryota</taxon>
        <taxon>Fungi</taxon>
        <taxon>Dikarya</taxon>
        <taxon>Ascomycota</taxon>
        <taxon>Pezizomycotina</taxon>
        <taxon>Dothideomycetes</taxon>
        <taxon>Pleosporomycetidae</taxon>
        <taxon>Pleosporales</taxon>
        <taxon>Tetraplosphaeriaceae</taxon>
        <taxon>Polyplosphaeria</taxon>
    </lineage>
</organism>
<feature type="transmembrane region" description="Helical" evidence="7">
    <location>
        <begin position="265"/>
        <end position="287"/>
    </location>
</feature>
<dbReference type="PANTHER" id="PTHR33048">
    <property type="entry name" value="PTH11-LIKE INTEGRAL MEMBRANE PROTEIN (AFU_ORTHOLOGUE AFUA_5G11245)"/>
    <property type="match status" value="1"/>
</dbReference>
<evidence type="ECO:0000256" key="7">
    <source>
        <dbReference type="SAM" id="Phobius"/>
    </source>
</evidence>
<feature type="transmembrane region" description="Helical" evidence="7">
    <location>
        <begin position="40"/>
        <end position="64"/>
    </location>
</feature>
<evidence type="ECO:0000313" key="10">
    <source>
        <dbReference type="Proteomes" id="UP000799444"/>
    </source>
</evidence>
<feature type="transmembrane region" description="Helical" evidence="7">
    <location>
        <begin position="155"/>
        <end position="177"/>
    </location>
</feature>
<evidence type="ECO:0000256" key="5">
    <source>
        <dbReference type="ARBA" id="ARBA00038359"/>
    </source>
</evidence>
<keyword evidence="4 7" id="KW-0472">Membrane</keyword>
<evidence type="ECO:0000256" key="2">
    <source>
        <dbReference type="ARBA" id="ARBA00022692"/>
    </source>
</evidence>
<reference evidence="9" key="1">
    <citation type="journal article" date="2020" name="Stud. Mycol.">
        <title>101 Dothideomycetes genomes: a test case for predicting lifestyles and emergence of pathogens.</title>
        <authorList>
            <person name="Haridas S."/>
            <person name="Albert R."/>
            <person name="Binder M."/>
            <person name="Bloem J."/>
            <person name="Labutti K."/>
            <person name="Salamov A."/>
            <person name="Andreopoulos B."/>
            <person name="Baker S."/>
            <person name="Barry K."/>
            <person name="Bills G."/>
            <person name="Bluhm B."/>
            <person name="Cannon C."/>
            <person name="Castanera R."/>
            <person name="Culley D."/>
            <person name="Daum C."/>
            <person name="Ezra D."/>
            <person name="Gonzalez J."/>
            <person name="Henrissat B."/>
            <person name="Kuo A."/>
            <person name="Liang C."/>
            <person name="Lipzen A."/>
            <person name="Lutzoni F."/>
            <person name="Magnuson J."/>
            <person name="Mondo S."/>
            <person name="Nolan M."/>
            <person name="Ohm R."/>
            <person name="Pangilinan J."/>
            <person name="Park H.-J."/>
            <person name="Ramirez L."/>
            <person name="Alfaro M."/>
            <person name="Sun H."/>
            <person name="Tritt A."/>
            <person name="Yoshinaga Y."/>
            <person name="Zwiers L.-H."/>
            <person name="Turgeon B."/>
            <person name="Goodwin S."/>
            <person name="Spatafora J."/>
            <person name="Crous P."/>
            <person name="Grigoriev I."/>
        </authorList>
    </citation>
    <scope>NUCLEOTIDE SEQUENCE</scope>
    <source>
        <strain evidence="9">CBS 125425</strain>
    </source>
</reference>
<feature type="transmembrane region" description="Helical" evidence="7">
    <location>
        <begin position="76"/>
        <end position="97"/>
    </location>
</feature>
<evidence type="ECO:0000256" key="4">
    <source>
        <dbReference type="ARBA" id="ARBA00023136"/>
    </source>
</evidence>
<proteinExistence type="inferred from homology"/>
<evidence type="ECO:0000313" key="9">
    <source>
        <dbReference type="EMBL" id="KAF2728903.1"/>
    </source>
</evidence>
<keyword evidence="2 7" id="KW-0812">Transmembrane</keyword>
<evidence type="ECO:0000259" key="8">
    <source>
        <dbReference type="Pfam" id="PF20684"/>
    </source>
</evidence>
<feature type="region of interest" description="Disordered" evidence="6">
    <location>
        <begin position="310"/>
        <end position="329"/>
    </location>
</feature>